<gene>
    <name evidence="1" type="ORF">HMPREF1071_04251</name>
</gene>
<dbReference type="AlphaFoldDB" id="I9SL14"/>
<comment type="caution">
    <text evidence="1">The sequence shown here is derived from an EMBL/GenBank/DDBJ whole genome shotgun (WGS) entry which is preliminary data.</text>
</comment>
<proteinExistence type="predicted"/>
<evidence type="ECO:0000313" key="2">
    <source>
        <dbReference type="Proteomes" id="UP000005150"/>
    </source>
</evidence>
<reference evidence="1 2" key="1">
    <citation type="submission" date="2012-02" db="EMBL/GenBank/DDBJ databases">
        <title>The Genome Sequence of Bacteroides salyersiae CL02T12C01.</title>
        <authorList>
            <consortium name="The Broad Institute Genome Sequencing Platform"/>
            <person name="Earl A."/>
            <person name="Ward D."/>
            <person name="Feldgarden M."/>
            <person name="Gevers D."/>
            <person name="Zitomersky N.L."/>
            <person name="Coyne M.J."/>
            <person name="Comstock L.E."/>
            <person name="Young S.K."/>
            <person name="Zeng Q."/>
            <person name="Gargeya S."/>
            <person name="Fitzgerald M."/>
            <person name="Haas B."/>
            <person name="Abouelleil A."/>
            <person name="Alvarado L."/>
            <person name="Arachchi H.M."/>
            <person name="Berlin A."/>
            <person name="Chapman S.B."/>
            <person name="Gearin G."/>
            <person name="Goldberg J."/>
            <person name="Griggs A."/>
            <person name="Gujja S."/>
            <person name="Hansen M."/>
            <person name="Heiman D."/>
            <person name="Howarth C."/>
            <person name="Larimer J."/>
            <person name="Lui A."/>
            <person name="MacDonald P.J.P."/>
            <person name="McCowen C."/>
            <person name="Montmayeur A."/>
            <person name="Murphy C."/>
            <person name="Neiman D."/>
            <person name="Pearson M."/>
            <person name="Priest M."/>
            <person name="Roberts A."/>
            <person name="Saif S."/>
            <person name="Shea T."/>
            <person name="Sisk P."/>
            <person name="Stolte C."/>
            <person name="Sykes S."/>
            <person name="Wortman J."/>
            <person name="Nusbaum C."/>
            <person name="Birren B."/>
        </authorList>
    </citation>
    <scope>NUCLEOTIDE SEQUENCE [LARGE SCALE GENOMIC DNA]</scope>
    <source>
        <strain evidence="1 2">CL02T12C01</strain>
    </source>
</reference>
<dbReference type="GeneID" id="93118433"/>
<dbReference type="RefSeq" id="WP_007482213.1">
    <property type="nucleotide sequence ID" value="NZ_JH724310.1"/>
</dbReference>
<name>I9SL14_9BACE</name>
<protein>
    <submittedName>
        <fullName evidence="1">Uncharacterized protein</fullName>
    </submittedName>
</protein>
<dbReference type="EMBL" id="AGXV01000051">
    <property type="protein sequence ID" value="EIY56488.1"/>
    <property type="molecule type" value="Genomic_DNA"/>
</dbReference>
<dbReference type="OrthoDB" id="1030899at2"/>
<evidence type="ECO:0000313" key="1">
    <source>
        <dbReference type="EMBL" id="EIY56488.1"/>
    </source>
</evidence>
<organism evidence="1 2">
    <name type="scientific">Bacteroides salyersiae CL02T12C01</name>
    <dbReference type="NCBI Taxonomy" id="997887"/>
    <lineage>
        <taxon>Bacteria</taxon>
        <taxon>Pseudomonadati</taxon>
        <taxon>Bacteroidota</taxon>
        <taxon>Bacteroidia</taxon>
        <taxon>Bacteroidales</taxon>
        <taxon>Bacteroidaceae</taxon>
        <taxon>Bacteroides</taxon>
    </lineage>
</organism>
<accession>I9SL14</accession>
<dbReference type="PATRIC" id="fig|997887.3.peg.4436"/>
<dbReference type="Proteomes" id="UP000005150">
    <property type="component" value="Unassembled WGS sequence"/>
</dbReference>
<dbReference type="HOGENOM" id="CLU_176056_0_0_10"/>
<sequence length="106" mass="11985">MEKEENKSGSVYVTVDGHFNPIHISMKGKGKEGFLDFMQEDVEKALRGKEIPKTGVLYYDVPDLAMVPPLRKRNNSNYLKTLEKAMDGQGIGLQSYLRVSEVVYCL</sequence>
<keyword evidence="2" id="KW-1185">Reference proteome</keyword>